<accession>A0ACC2Q4V4</accession>
<evidence type="ECO:0000313" key="2">
    <source>
        <dbReference type="Proteomes" id="UP001231649"/>
    </source>
</evidence>
<protein>
    <submittedName>
        <fullName evidence="1">Uncharacterized protein</fullName>
    </submittedName>
</protein>
<reference evidence="1" key="1">
    <citation type="submission" date="2023-03" db="EMBL/GenBank/DDBJ databases">
        <title>Chromosome-level genomes of two armyworms, Mythimna separata and Mythimna loreyi, provide insights into the biosynthesis and reception of sex pheromones.</title>
        <authorList>
            <person name="Zhao H."/>
        </authorList>
    </citation>
    <scope>NUCLEOTIDE SEQUENCE</scope>
    <source>
        <strain evidence="1">BeijingLab</strain>
    </source>
</reference>
<sequence>MRSFVFLCIVLVAEIYAAYIPLPPSHTDTHLEECRKESEFTDETLDKMKTNPFVEDGGDTFKKFIKCYLEKTGFVTEDGKLNVEEAMPKLGPNFAKKIFEHCKTHVEKKGEDFVVVPTTTASDYSECFRQGVSNYIWNAKQEGFEPFTHEWQK</sequence>
<comment type="caution">
    <text evidence="1">The sequence shown here is derived from an EMBL/GenBank/DDBJ whole genome shotgun (WGS) entry which is preliminary data.</text>
</comment>
<name>A0ACC2Q4V4_9NEOP</name>
<dbReference type="Proteomes" id="UP001231649">
    <property type="component" value="Chromosome 29"/>
</dbReference>
<dbReference type="EMBL" id="CM056805">
    <property type="protein sequence ID" value="KAJ8706989.1"/>
    <property type="molecule type" value="Genomic_DNA"/>
</dbReference>
<evidence type="ECO:0000313" key="1">
    <source>
        <dbReference type="EMBL" id="KAJ8706989.1"/>
    </source>
</evidence>
<proteinExistence type="predicted"/>
<organism evidence="1 2">
    <name type="scientific">Mythimna loreyi</name>
    <dbReference type="NCBI Taxonomy" id="667449"/>
    <lineage>
        <taxon>Eukaryota</taxon>
        <taxon>Metazoa</taxon>
        <taxon>Ecdysozoa</taxon>
        <taxon>Arthropoda</taxon>
        <taxon>Hexapoda</taxon>
        <taxon>Insecta</taxon>
        <taxon>Pterygota</taxon>
        <taxon>Neoptera</taxon>
        <taxon>Endopterygota</taxon>
        <taxon>Lepidoptera</taxon>
        <taxon>Glossata</taxon>
        <taxon>Ditrysia</taxon>
        <taxon>Noctuoidea</taxon>
        <taxon>Noctuidae</taxon>
        <taxon>Noctuinae</taxon>
        <taxon>Hadenini</taxon>
        <taxon>Mythimna</taxon>
    </lineage>
</organism>
<gene>
    <name evidence="1" type="ORF">PYW08_011123</name>
</gene>
<keyword evidence="2" id="KW-1185">Reference proteome</keyword>